<keyword evidence="2" id="KW-1185">Reference proteome</keyword>
<dbReference type="RefSeq" id="WP_145270142.1">
    <property type="nucleotide sequence ID" value="NZ_CP036426.1"/>
</dbReference>
<dbReference type="Proteomes" id="UP000317835">
    <property type="component" value="Chromosome"/>
</dbReference>
<reference evidence="1 2" key="1">
    <citation type="submission" date="2019-02" db="EMBL/GenBank/DDBJ databases">
        <title>Deep-cultivation of Planctomycetes and their phenomic and genomic characterization uncovers novel biology.</title>
        <authorList>
            <person name="Wiegand S."/>
            <person name="Jogler M."/>
            <person name="Boedeker C."/>
            <person name="Pinto D."/>
            <person name="Vollmers J."/>
            <person name="Rivas-Marin E."/>
            <person name="Kohn T."/>
            <person name="Peeters S.H."/>
            <person name="Heuer A."/>
            <person name="Rast P."/>
            <person name="Oberbeckmann S."/>
            <person name="Bunk B."/>
            <person name="Jeske O."/>
            <person name="Meyerdierks A."/>
            <person name="Storesund J.E."/>
            <person name="Kallscheuer N."/>
            <person name="Luecker S."/>
            <person name="Lage O.M."/>
            <person name="Pohl T."/>
            <person name="Merkel B.J."/>
            <person name="Hornburger P."/>
            <person name="Mueller R.-W."/>
            <person name="Bruemmer F."/>
            <person name="Labrenz M."/>
            <person name="Spormann A.M."/>
            <person name="Op den Camp H."/>
            <person name="Overmann J."/>
            <person name="Amann R."/>
            <person name="Jetten M.S.M."/>
            <person name="Mascher T."/>
            <person name="Medema M.H."/>
            <person name="Devos D.P."/>
            <person name="Kaster A.-K."/>
            <person name="Ovreas L."/>
            <person name="Rohde M."/>
            <person name="Galperin M.Y."/>
            <person name="Jogler C."/>
        </authorList>
    </citation>
    <scope>NUCLEOTIDE SEQUENCE [LARGE SCALE GENOMIC DNA]</scope>
    <source>
        <strain evidence="1 2">ElP</strain>
    </source>
</reference>
<dbReference type="AlphaFoldDB" id="A0A518H268"/>
<evidence type="ECO:0000313" key="2">
    <source>
        <dbReference type="Proteomes" id="UP000317835"/>
    </source>
</evidence>
<gene>
    <name evidence="1" type="ORF">ElP_28070</name>
</gene>
<protein>
    <recommendedName>
        <fullName evidence="3">Minor tail protein</fullName>
    </recommendedName>
</protein>
<sequence>MSNIKIKDPQALKDYVIEWEDWLDGDTIATSTWTAPAGITVENESSTQTTATIWLSGGTLGAEYALVNHIITAAGREQDQTLTIRIRSR</sequence>
<dbReference type="InterPro" id="IPR056928">
    <property type="entry name" value="Gp77-like"/>
</dbReference>
<organism evidence="1 2">
    <name type="scientific">Tautonia plasticadhaerens</name>
    <dbReference type="NCBI Taxonomy" id="2527974"/>
    <lineage>
        <taxon>Bacteria</taxon>
        <taxon>Pseudomonadati</taxon>
        <taxon>Planctomycetota</taxon>
        <taxon>Planctomycetia</taxon>
        <taxon>Isosphaerales</taxon>
        <taxon>Isosphaeraceae</taxon>
        <taxon>Tautonia</taxon>
    </lineage>
</organism>
<dbReference type="OrthoDB" id="4253749at2"/>
<dbReference type="EMBL" id="CP036426">
    <property type="protein sequence ID" value="QDV34910.1"/>
    <property type="molecule type" value="Genomic_DNA"/>
</dbReference>
<dbReference type="Pfam" id="PF23148">
    <property type="entry name" value="Gp77"/>
    <property type="match status" value="1"/>
</dbReference>
<evidence type="ECO:0000313" key="1">
    <source>
        <dbReference type="EMBL" id="QDV34910.1"/>
    </source>
</evidence>
<evidence type="ECO:0008006" key="3">
    <source>
        <dbReference type="Google" id="ProtNLM"/>
    </source>
</evidence>
<accession>A0A518H268</accession>
<proteinExistence type="predicted"/>
<dbReference type="KEGG" id="tpla:ElP_28070"/>
<name>A0A518H268_9BACT</name>